<dbReference type="EMBL" id="SDMP01000015">
    <property type="protein sequence ID" value="RYR10442.1"/>
    <property type="molecule type" value="Genomic_DNA"/>
</dbReference>
<organism evidence="1 2">
    <name type="scientific">Arachis hypogaea</name>
    <name type="common">Peanut</name>
    <dbReference type="NCBI Taxonomy" id="3818"/>
    <lineage>
        <taxon>Eukaryota</taxon>
        <taxon>Viridiplantae</taxon>
        <taxon>Streptophyta</taxon>
        <taxon>Embryophyta</taxon>
        <taxon>Tracheophyta</taxon>
        <taxon>Spermatophyta</taxon>
        <taxon>Magnoliopsida</taxon>
        <taxon>eudicotyledons</taxon>
        <taxon>Gunneridae</taxon>
        <taxon>Pentapetalae</taxon>
        <taxon>rosids</taxon>
        <taxon>fabids</taxon>
        <taxon>Fabales</taxon>
        <taxon>Fabaceae</taxon>
        <taxon>Papilionoideae</taxon>
        <taxon>50 kb inversion clade</taxon>
        <taxon>dalbergioids sensu lato</taxon>
        <taxon>Dalbergieae</taxon>
        <taxon>Pterocarpus clade</taxon>
        <taxon>Arachis</taxon>
    </lineage>
</organism>
<sequence>MGEMGGGDKRPFTAREVMVRYLRHRGGSCHGVRQRGH</sequence>
<evidence type="ECO:0000313" key="1">
    <source>
        <dbReference type="EMBL" id="RYR10442.1"/>
    </source>
</evidence>
<accession>A0A444Z8C3</accession>
<gene>
    <name evidence="1" type="ORF">Ahy_B05g078890</name>
</gene>
<protein>
    <submittedName>
        <fullName evidence="1">Uncharacterized protein</fullName>
    </submittedName>
</protein>
<keyword evidence="2" id="KW-1185">Reference proteome</keyword>
<reference evidence="1 2" key="1">
    <citation type="submission" date="2019-01" db="EMBL/GenBank/DDBJ databases">
        <title>Sequencing of cultivated peanut Arachis hypogaea provides insights into genome evolution and oil improvement.</title>
        <authorList>
            <person name="Chen X."/>
        </authorList>
    </citation>
    <scope>NUCLEOTIDE SEQUENCE [LARGE SCALE GENOMIC DNA]</scope>
    <source>
        <strain evidence="2">cv. Fuhuasheng</strain>
        <tissue evidence="1">Leaves</tissue>
    </source>
</reference>
<comment type="caution">
    <text evidence="1">The sequence shown here is derived from an EMBL/GenBank/DDBJ whole genome shotgun (WGS) entry which is preliminary data.</text>
</comment>
<dbReference type="Proteomes" id="UP000289738">
    <property type="component" value="Chromosome B05"/>
</dbReference>
<name>A0A444Z8C3_ARAHY</name>
<proteinExistence type="predicted"/>
<evidence type="ECO:0000313" key="2">
    <source>
        <dbReference type="Proteomes" id="UP000289738"/>
    </source>
</evidence>
<dbReference type="AlphaFoldDB" id="A0A444Z8C3"/>